<dbReference type="AlphaFoldDB" id="U5GAT7"/>
<dbReference type="EMBL" id="CM009296">
    <property type="protein sequence ID" value="PNT26761.1"/>
    <property type="molecule type" value="Genomic_DNA"/>
</dbReference>
<dbReference type="InParanoid" id="U5GAT7"/>
<sequence length="92" mass="10618">MVMKDKQKNHTIYLRGQDKSGLTKISAPSFIIFSNKPQESNVNDKFQLQSSMVEMLQCHSMFTWTKAITIFSPYSGPLNFSDVREEKLQDIL</sequence>
<reference evidence="1 2" key="1">
    <citation type="journal article" date="2006" name="Science">
        <title>The genome of black cottonwood, Populus trichocarpa (Torr. &amp; Gray).</title>
        <authorList>
            <person name="Tuskan G.A."/>
            <person name="Difazio S."/>
            <person name="Jansson S."/>
            <person name="Bohlmann J."/>
            <person name="Grigoriev I."/>
            <person name="Hellsten U."/>
            <person name="Putnam N."/>
            <person name="Ralph S."/>
            <person name="Rombauts S."/>
            <person name="Salamov A."/>
            <person name="Schein J."/>
            <person name="Sterck L."/>
            <person name="Aerts A."/>
            <person name="Bhalerao R.R."/>
            <person name="Bhalerao R.P."/>
            <person name="Blaudez D."/>
            <person name="Boerjan W."/>
            <person name="Brun A."/>
            <person name="Brunner A."/>
            <person name="Busov V."/>
            <person name="Campbell M."/>
            <person name="Carlson J."/>
            <person name="Chalot M."/>
            <person name="Chapman J."/>
            <person name="Chen G.L."/>
            <person name="Cooper D."/>
            <person name="Coutinho P.M."/>
            <person name="Couturier J."/>
            <person name="Covert S."/>
            <person name="Cronk Q."/>
            <person name="Cunningham R."/>
            <person name="Davis J."/>
            <person name="Degroeve S."/>
            <person name="Dejardin A."/>
            <person name="Depamphilis C."/>
            <person name="Detter J."/>
            <person name="Dirks B."/>
            <person name="Dubchak I."/>
            <person name="Duplessis S."/>
            <person name="Ehlting J."/>
            <person name="Ellis B."/>
            <person name="Gendler K."/>
            <person name="Goodstein D."/>
            <person name="Gribskov M."/>
            <person name="Grimwood J."/>
            <person name="Groover A."/>
            <person name="Gunter L."/>
            <person name="Hamberger B."/>
            <person name="Heinze B."/>
            <person name="Helariutta Y."/>
            <person name="Henrissat B."/>
            <person name="Holligan D."/>
            <person name="Holt R."/>
            <person name="Huang W."/>
            <person name="Islam-Faridi N."/>
            <person name="Jones S."/>
            <person name="Jones-Rhoades M."/>
            <person name="Jorgensen R."/>
            <person name="Joshi C."/>
            <person name="Kangasjarvi J."/>
            <person name="Karlsson J."/>
            <person name="Kelleher C."/>
            <person name="Kirkpatrick R."/>
            <person name="Kirst M."/>
            <person name="Kohler A."/>
            <person name="Kalluri U."/>
            <person name="Larimer F."/>
            <person name="Leebens-Mack J."/>
            <person name="Leple J.C."/>
            <person name="Locascio P."/>
            <person name="Lou Y."/>
            <person name="Lucas S."/>
            <person name="Martin F."/>
            <person name="Montanini B."/>
            <person name="Napoli C."/>
            <person name="Nelson D.R."/>
            <person name="Nelson C."/>
            <person name="Nieminen K."/>
            <person name="Nilsson O."/>
            <person name="Pereda V."/>
            <person name="Peter G."/>
            <person name="Philippe R."/>
            <person name="Pilate G."/>
            <person name="Poliakov A."/>
            <person name="Razumovskaya J."/>
            <person name="Richardson P."/>
            <person name="Rinaldi C."/>
            <person name="Ritland K."/>
            <person name="Rouze P."/>
            <person name="Ryaboy D."/>
            <person name="Schmutz J."/>
            <person name="Schrader J."/>
            <person name="Segerman B."/>
            <person name="Shin H."/>
            <person name="Siddiqui A."/>
            <person name="Sterky F."/>
            <person name="Terry A."/>
            <person name="Tsai C.J."/>
            <person name="Uberbacher E."/>
            <person name="Unneberg P."/>
            <person name="Vahala J."/>
            <person name="Wall K."/>
            <person name="Wessler S."/>
            <person name="Yang G."/>
            <person name="Yin T."/>
            <person name="Douglas C."/>
            <person name="Marra M."/>
            <person name="Sandberg G."/>
            <person name="Van de Peer Y."/>
            <person name="Rokhsar D."/>
        </authorList>
    </citation>
    <scope>NUCLEOTIDE SEQUENCE [LARGE SCALE GENOMIC DNA]</scope>
    <source>
        <strain evidence="2">cv. Nisqually</strain>
    </source>
</reference>
<accession>U5GAT7</accession>
<dbReference type="HOGENOM" id="CLU_2417371_0_0_1"/>
<protein>
    <submittedName>
        <fullName evidence="1">Uncharacterized protein</fullName>
    </submittedName>
</protein>
<dbReference type="Proteomes" id="UP000006729">
    <property type="component" value="Chromosome 7"/>
</dbReference>
<name>U5GAT7_POPTR</name>
<evidence type="ECO:0000313" key="2">
    <source>
        <dbReference type="Proteomes" id="UP000006729"/>
    </source>
</evidence>
<evidence type="ECO:0000313" key="1">
    <source>
        <dbReference type="EMBL" id="PNT26761.1"/>
    </source>
</evidence>
<gene>
    <name evidence="1" type="ORF">POPTR_007G026600</name>
</gene>
<keyword evidence="2" id="KW-1185">Reference proteome</keyword>
<proteinExistence type="predicted"/>
<organism evidence="1 2">
    <name type="scientific">Populus trichocarpa</name>
    <name type="common">Western balsam poplar</name>
    <name type="synonym">Populus balsamifera subsp. trichocarpa</name>
    <dbReference type="NCBI Taxonomy" id="3694"/>
    <lineage>
        <taxon>Eukaryota</taxon>
        <taxon>Viridiplantae</taxon>
        <taxon>Streptophyta</taxon>
        <taxon>Embryophyta</taxon>
        <taxon>Tracheophyta</taxon>
        <taxon>Spermatophyta</taxon>
        <taxon>Magnoliopsida</taxon>
        <taxon>eudicotyledons</taxon>
        <taxon>Gunneridae</taxon>
        <taxon>Pentapetalae</taxon>
        <taxon>rosids</taxon>
        <taxon>fabids</taxon>
        <taxon>Malpighiales</taxon>
        <taxon>Salicaceae</taxon>
        <taxon>Saliceae</taxon>
        <taxon>Populus</taxon>
    </lineage>
</organism>